<dbReference type="EMBL" id="JWZT01004114">
    <property type="protein sequence ID" value="KII64748.1"/>
    <property type="molecule type" value="Genomic_DNA"/>
</dbReference>
<evidence type="ECO:0000313" key="1">
    <source>
        <dbReference type="EMBL" id="KII64748.1"/>
    </source>
</evidence>
<name>A0A0C2J6H2_THEKT</name>
<sequence>MKKVTGEGKGNKGIIKGFSNSLAGILGRDLDLTLVMDNLMFHHFAYSHSIALFSTHARKSSKIKNCAQREGRMKGTENLISRMESACTRVKLARALPDVNQSNLCHIVDNPAHFADD</sequence>
<evidence type="ECO:0000313" key="2">
    <source>
        <dbReference type="Proteomes" id="UP000031668"/>
    </source>
</evidence>
<reference evidence="1 2" key="1">
    <citation type="journal article" date="2014" name="Genome Biol. Evol.">
        <title>The genome of the myxosporean Thelohanellus kitauei shows adaptations to nutrient acquisition within its fish host.</title>
        <authorList>
            <person name="Yang Y."/>
            <person name="Xiong J."/>
            <person name="Zhou Z."/>
            <person name="Huo F."/>
            <person name="Miao W."/>
            <person name="Ran C."/>
            <person name="Liu Y."/>
            <person name="Zhang J."/>
            <person name="Feng J."/>
            <person name="Wang M."/>
            <person name="Wang M."/>
            <person name="Wang L."/>
            <person name="Yao B."/>
        </authorList>
    </citation>
    <scope>NUCLEOTIDE SEQUENCE [LARGE SCALE GENOMIC DNA]</scope>
    <source>
        <strain evidence="1">Wuqing</strain>
    </source>
</reference>
<organism evidence="1 2">
    <name type="scientific">Thelohanellus kitauei</name>
    <name type="common">Myxosporean</name>
    <dbReference type="NCBI Taxonomy" id="669202"/>
    <lineage>
        <taxon>Eukaryota</taxon>
        <taxon>Metazoa</taxon>
        <taxon>Cnidaria</taxon>
        <taxon>Myxozoa</taxon>
        <taxon>Myxosporea</taxon>
        <taxon>Bivalvulida</taxon>
        <taxon>Platysporina</taxon>
        <taxon>Myxobolidae</taxon>
        <taxon>Thelohanellus</taxon>
    </lineage>
</organism>
<proteinExistence type="predicted"/>
<protein>
    <submittedName>
        <fullName evidence="1">Uncharacterized protein</fullName>
    </submittedName>
</protein>
<gene>
    <name evidence="1" type="ORF">RF11_06639</name>
</gene>
<accession>A0A0C2J6H2</accession>
<dbReference type="AlphaFoldDB" id="A0A0C2J6H2"/>
<comment type="caution">
    <text evidence="1">The sequence shown here is derived from an EMBL/GenBank/DDBJ whole genome shotgun (WGS) entry which is preliminary data.</text>
</comment>
<dbReference type="Proteomes" id="UP000031668">
    <property type="component" value="Unassembled WGS sequence"/>
</dbReference>
<keyword evidence="2" id="KW-1185">Reference proteome</keyword>